<proteinExistence type="predicted"/>
<evidence type="ECO:0000313" key="2">
    <source>
        <dbReference type="EMBL" id="KAD6454959.1"/>
    </source>
</evidence>
<gene>
    <name evidence="2" type="ORF">E3N88_09665</name>
</gene>
<feature type="region of interest" description="Disordered" evidence="1">
    <location>
        <begin position="1"/>
        <end position="23"/>
    </location>
</feature>
<evidence type="ECO:0000313" key="3">
    <source>
        <dbReference type="Proteomes" id="UP000326396"/>
    </source>
</evidence>
<keyword evidence="3" id="KW-1185">Reference proteome</keyword>
<evidence type="ECO:0000256" key="1">
    <source>
        <dbReference type="SAM" id="MobiDB-lite"/>
    </source>
</evidence>
<reference evidence="2 3" key="1">
    <citation type="submission" date="2019-05" db="EMBL/GenBank/DDBJ databases">
        <title>Mikania micrantha, genome provides insights into the molecular mechanism of rapid growth.</title>
        <authorList>
            <person name="Liu B."/>
        </authorList>
    </citation>
    <scope>NUCLEOTIDE SEQUENCE [LARGE SCALE GENOMIC DNA]</scope>
    <source>
        <strain evidence="2">NLD-2019</strain>
        <tissue evidence="2">Leaf</tissue>
    </source>
</reference>
<protein>
    <submittedName>
        <fullName evidence="2">Uncharacterized protein</fullName>
    </submittedName>
</protein>
<sequence length="153" mass="17311">MRTKKDARRLPAGFVDDASNLPGKNPISFVHIRDAVDDDACPTRSESNGSELPGTTPEKRRKCYDNVVCEQHNAQSKAPSQTSRSTCVEDNPAFPNCHYGKRGLEKKQTMTLFTFLMWKGYYKWTTSWRMVSGLLVQSTDRQPLIHSEVSLTI</sequence>
<dbReference type="Proteomes" id="UP000326396">
    <property type="component" value="Linkage Group LG12"/>
</dbReference>
<feature type="region of interest" description="Disordered" evidence="1">
    <location>
        <begin position="39"/>
        <end position="59"/>
    </location>
</feature>
<organism evidence="2 3">
    <name type="scientific">Mikania micrantha</name>
    <name type="common">bitter vine</name>
    <dbReference type="NCBI Taxonomy" id="192012"/>
    <lineage>
        <taxon>Eukaryota</taxon>
        <taxon>Viridiplantae</taxon>
        <taxon>Streptophyta</taxon>
        <taxon>Embryophyta</taxon>
        <taxon>Tracheophyta</taxon>
        <taxon>Spermatophyta</taxon>
        <taxon>Magnoliopsida</taxon>
        <taxon>eudicotyledons</taxon>
        <taxon>Gunneridae</taxon>
        <taxon>Pentapetalae</taxon>
        <taxon>asterids</taxon>
        <taxon>campanulids</taxon>
        <taxon>Asterales</taxon>
        <taxon>Asteraceae</taxon>
        <taxon>Asteroideae</taxon>
        <taxon>Heliantheae alliance</taxon>
        <taxon>Eupatorieae</taxon>
        <taxon>Mikania</taxon>
    </lineage>
</organism>
<comment type="caution">
    <text evidence="2">The sequence shown here is derived from an EMBL/GenBank/DDBJ whole genome shotgun (WGS) entry which is preliminary data.</text>
</comment>
<dbReference type="AlphaFoldDB" id="A0A5N6PJN7"/>
<dbReference type="EMBL" id="SZYD01000004">
    <property type="protein sequence ID" value="KAD6454959.1"/>
    <property type="molecule type" value="Genomic_DNA"/>
</dbReference>
<name>A0A5N6PJN7_9ASTR</name>
<accession>A0A5N6PJN7</accession>